<dbReference type="Pfam" id="PF12691">
    <property type="entry name" value="Phage_tail_terminator_6"/>
    <property type="match status" value="1"/>
</dbReference>
<sequence length="132" mass="15544">MDFIDQLKNKINSIPNMPIQLRKGYLTTDESLVIYPLPGGQVSREYYDGTKDELLNYELAMRSNDGNKIEQTLWLISDYIERIETIESQDQSFEFNSLRVTSKPFINEANEQNWFIFLLDFQVSLTTFKEEN</sequence>
<dbReference type="PATRIC" id="fig|332950.4.peg.2026"/>
<dbReference type="Proteomes" id="UP000095094">
    <property type="component" value="Unassembled WGS sequence"/>
</dbReference>
<proteinExistence type="predicted"/>
<keyword evidence="2" id="KW-1185">Reference proteome</keyword>
<dbReference type="RefSeq" id="WP_069664165.1">
    <property type="nucleotide sequence ID" value="NZ_JBHUJJ010000001.1"/>
</dbReference>
<comment type="caution">
    <text evidence="1">The sequence shown here is derived from an EMBL/GenBank/DDBJ whole genome shotgun (WGS) entry which is preliminary data.</text>
</comment>
<organism evidence="1 2">
    <name type="scientific">Enterococcus termitis</name>
    <dbReference type="NCBI Taxonomy" id="332950"/>
    <lineage>
        <taxon>Bacteria</taxon>
        <taxon>Bacillati</taxon>
        <taxon>Bacillota</taxon>
        <taxon>Bacilli</taxon>
        <taxon>Lactobacillales</taxon>
        <taxon>Enterococcaceae</taxon>
        <taxon>Enterococcus</taxon>
    </lineage>
</organism>
<evidence type="ECO:0000313" key="2">
    <source>
        <dbReference type="Proteomes" id="UP000095094"/>
    </source>
</evidence>
<dbReference type="EMBL" id="MIJY01000034">
    <property type="protein sequence ID" value="OEG12464.1"/>
    <property type="molecule type" value="Genomic_DNA"/>
</dbReference>
<evidence type="ECO:0000313" key="1">
    <source>
        <dbReference type="EMBL" id="OEG12464.1"/>
    </source>
</evidence>
<protein>
    <submittedName>
        <fullName evidence="1">Capsid protein</fullName>
    </submittedName>
</protein>
<name>A0A1E5GIC3_9ENTE</name>
<dbReference type="OrthoDB" id="2928533at2"/>
<accession>A0A1E5GIC3</accession>
<dbReference type="InterPro" id="IPR024411">
    <property type="entry name" value="Tail_terminator_phage"/>
</dbReference>
<gene>
    <name evidence="1" type="ORF">BCR25_07970</name>
</gene>
<reference evidence="2" key="1">
    <citation type="submission" date="2016-09" db="EMBL/GenBank/DDBJ databases">
        <authorList>
            <person name="Gulvik C.A."/>
        </authorList>
    </citation>
    <scope>NUCLEOTIDE SEQUENCE [LARGE SCALE GENOMIC DNA]</scope>
    <source>
        <strain evidence="2">LMG 8895</strain>
    </source>
</reference>
<dbReference type="AlphaFoldDB" id="A0A1E5GIC3"/>